<proteinExistence type="predicted"/>
<sequence>MEKQPDSVNIATVYNYNGLEDYELNHLTRYAKGSEFMISLSGSTLSSTPGIKFHYTDIDSVEHITQACTTTGTIPSVAADLFNLINIEPELDVEWVSGSSTSFIVSGNKGNAILPIAAKVSYNKFEDLTITITALEETEQISQHFHHYGNSQYELPNHLGNVQSVVSNRYLFANETIHEEDFSTDFWGGMTIWGSSGLSVNTNNGDLTASGSNGYVTLSLNTTPSIGHELRFDLADASSSITVRIRNTTTNNIISSETFTNGTDHKYQFTPNGDIQIEWYTSPNQTFSIDNVEVIERGDEILADVRTYQDFYPFGMLSRKYNSPDYSRGFNGQIKTDEIAGEGNHNTARYWEYDTRLGRRWNIDPKPNPSIGGYATFANNPILFSDPLGDTLRFGWFARTFRKGKIEEYMKKLNADVRKHTNLNLIEKNGYITYSRREGNTPTSSSKPVASALAKGLMMKAINSRDNIKVKFSSNGNRFMKSSNYADKSGHRNGTLFIDMDQTLELQRNFISNSVTSETIGFAFTMYHELDHIYSDSWDPGSTSLSYDPNIHLGGTFDPMGIARNSLDLAFANASRPGLTVSNINSIRQELTNSLGQNYGQRRIYSHIGLERRTYIFFNNAKTFGGGHGGTTFID</sequence>
<reference evidence="1 2" key="1">
    <citation type="submission" date="2019-09" db="EMBL/GenBank/DDBJ databases">
        <title>Genomes of Cryomorphaceae.</title>
        <authorList>
            <person name="Bowman J.P."/>
        </authorList>
    </citation>
    <scope>NUCLEOTIDE SEQUENCE [LARGE SCALE GENOMIC DNA]</scope>
    <source>
        <strain evidence="1 2">KCTC 52047</strain>
    </source>
</reference>
<dbReference type="Proteomes" id="UP000435357">
    <property type="component" value="Unassembled WGS sequence"/>
</dbReference>
<evidence type="ECO:0000313" key="1">
    <source>
        <dbReference type="EMBL" id="KAB1064900.1"/>
    </source>
</evidence>
<keyword evidence="2" id="KW-1185">Reference proteome</keyword>
<dbReference type="EMBL" id="WACR01000004">
    <property type="protein sequence ID" value="KAB1064900.1"/>
    <property type="molecule type" value="Genomic_DNA"/>
</dbReference>
<evidence type="ECO:0008006" key="3">
    <source>
        <dbReference type="Google" id="ProtNLM"/>
    </source>
</evidence>
<protein>
    <recommendedName>
        <fullName evidence="3">RHS repeat-associated core domain-containing protein</fullName>
    </recommendedName>
</protein>
<gene>
    <name evidence="1" type="ORF">F3059_05980</name>
</gene>
<accession>A0A6N6M8B6</accession>
<dbReference type="Gene3D" id="2.180.10.10">
    <property type="entry name" value="RHS repeat-associated core"/>
    <property type="match status" value="1"/>
</dbReference>
<name>A0A6N6M8B6_9FLAO</name>
<comment type="caution">
    <text evidence="1">The sequence shown here is derived from an EMBL/GenBank/DDBJ whole genome shotgun (WGS) entry which is preliminary data.</text>
</comment>
<organism evidence="1 2">
    <name type="scientific">Salibacter halophilus</name>
    <dbReference type="NCBI Taxonomy" id="1803916"/>
    <lineage>
        <taxon>Bacteria</taxon>
        <taxon>Pseudomonadati</taxon>
        <taxon>Bacteroidota</taxon>
        <taxon>Flavobacteriia</taxon>
        <taxon>Flavobacteriales</taxon>
        <taxon>Salibacteraceae</taxon>
        <taxon>Salibacter</taxon>
    </lineage>
</organism>
<dbReference type="OrthoDB" id="2972467at2"/>
<dbReference type="AlphaFoldDB" id="A0A6N6M8B6"/>
<evidence type="ECO:0000313" key="2">
    <source>
        <dbReference type="Proteomes" id="UP000435357"/>
    </source>
</evidence>
<dbReference type="RefSeq" id="WP_151167220.1">
    <property type="nucleotide sequence ID" value="NZ_WACR01000004.1"/>
</dbReference>